<evidence type="ECO:0000259" key="2">
    <source>
        <dbReference type="Pfam" id="PF01757"/>
    </source>
</evidence>
<proteinExistence type="predicted"/>
<keyword evidence="4" id="KW-1185">Reference proteome</keyword>
<reference evidence="3" key="1">
    <citation type="journal article" date="2023" name="Insect Mol. Biol.">
        <title>Genome sequencing provides insights into the evolution of gene families encoding plant cell wall-degrading enzymes in longhorned beetles.</title>
        <authorList>
            <person name="Shin N.R."/>
            <person name="Okamura Y."/>
            <person name="Kirsch R."/>
            <person name="Pauchet Y."/>
        </authorList>
    </citation>
    <scope>NUCLEOTIDE SEQUENCE</scope>
    <source>
        <strain evidence="3">AMC_N1</strain>
    </source>
</reference>
<dbReference type="InterPro" id="IPR052728">
    <property type="entry name" value="O2_lipid_transport_reg"/>
</dbReference>
<dbReference type="AlphaFoldDB" id="A0AAV8Z9A9"/>
<accession>A0AAV8Z9A9</accession>
<feature type="domain" description="Acyltransferase 3" evidence="2">
    <location>
        <begin position="102"/>
        <end position="236"/>
    </location>
</feature>
<name>A0AAV8Z9A9_9CUCU</name>
<feature type="transmembrane region" description="Helical" evidence="1">
    <location>
        <begin position="105"/>
        <end position="124"/>
    </location>
</feature>
<feature type="transmembrane region" description="Helical" evidence="1">
    <location>
        <begin position="257"/>
        <end position="276"/>
    </location>
</feature>
<keyword evidence="1" id="KW-0472">Membrane</keyword>
<dbReference type="Pfam" id="PF01757">
    <property type="entry name" value="Acyl_transf_3"/>
    <property type="match status" value="1"/>
</dbReference>
<dbReference type="InterPro" id="IPR002656">
    <property type="entry name" value="Acyl_transf_3_dom"/>
</dbReference>
<protein>
    <recommendedName>
        <fullName evidence="2">Acyltransferase 3 domain-containing protein</fullName>
    </recommendedName>
</protein>
<feature type="transmembrane region" description="Helical" evidence="1">
    <location>
        <begin position="44"/>
        <end position="60"/>
    </location>
</feature>
<evidence type="ECO:0000313" key="4">
    <source>
        <dbReference type="Proteomes" id="UP001162162"/>
    </source>
</evidence>
<feature type="transmembrane region" description="Helical" evidence="1">
    <location>
        <begin position="203"/>
        <end position="221"/>
    </location>
</feature>
<evidence type="ECO:0000256" key="1">
    <source>
        <dbReference type="SAM" id="Phobius"/>
    </source>
</evidence>
<comment type="caution">
    <text evidence="3">The sequence shown here is derived from an EMBL/GenBank/DDBJ whole genome shotgun (WGS) entry which is preliminary data.</text>
</comment>
<organism evidence="3 4">
    <name type="scientific">Aromia moschata</name>
    <dbReference type="NCBI Taxonomy" id="1265417"/>
    <lineage>
        <taxon>Eukaryota</taxon>
        <taxon>Metazoa</taxon>
        <taxon>Ecdysozoa</taxon>
        <taxon>Arthropoda</taxon>
        <taxon>Hexapoda</taxon>
        <taxon>Insecta</taxon>
        <taxon>Pterygota</taxon>
        <taxon>Neoptera</taxon>
        <taxon>Endopterygota</taxon>
        <taxon>Coleoptera</taxon>
        <taxon>Polyphaga</taxon>
        <taxon>Cucujiformia</taxon>
        <taxon>Chrysomeloidea</taxon>
        <taxon>Cerambycidae</taxon>
        <taxon>Cerambycinae</taxon>
        <taxon>Callichromatini</taxon>
        <taxon>Aromia</taxon>
    </lineage>
</organism>
<gene>
    <name evidence="3" type="ORF">NQ318_013696</name>
</gene>
<sequence length="289" mass="33980">MDLQYKFEFIRQHLICVLTPLSLDKIRNSFIALFYNMDTLFFKYIHYFFPIIVSIVELVSKNSSTESLPRSSTLGEIIKCFSFYSNTKNLVKTKLSPDSVGCIHGLRFIGMLWVVAVHAVYYQADYIKNVPFAYRLSEDIFAQILSNATYCVDTYLFLRCIGFLVAYLYYSKKNPHEQPKQTRSLFTKTNEFFMMYINRSARLTPPYLFIILFVDVIYTLFRQFSSLMSSEMADVVCEKYWWRNLIYINNLFPRKEIAFKLTAVITFLLIFINIAATGYKSYMIGYIPT</sequence>
<keyword evidence="1" id="KW-0812">Transmembrane</keyword>
<keyword evidence="1" id="KW-1133">Transmembrane helix</keyword>
<evidence type="ECO:0000313" key="3">
    <source>
        <dbReference type="EMBL" id="KAJ8960415.1"/>
    </source>
</evidence>
<dbReference type="EMBL" id="JAPWTK010000008">
    <property type="protein sequence ID" value="KAJ8960415.1"/>
    <property type="molecule type" value="Genomic_DNA"/>
</dbReference>
<dbReference type="PANTHER" id="PTHR11161:SF72">
    <property type="entry name" value="FI21449P1"/>
    <property type="match status" value="1"/>
</dbReference>
<dbReference type="GO" id="GO:0016747">
    <property type="term" value="F:acyltransferase activity, transferring groups other than amino-acyl groups"/>
    <property type="evidence" value="ECO:0007669"/>
    <property type="project" value="InterPro"/>
</dbReference>
<dbReference type="PANTHER" id="PTHR11161">
    <property type="entry name" value="O-ACYLTRANSFERASE"/>
    <property type="match status" value="1"/>
</dbReference>
<dbReference type="Proteomes" id="UP001162162">
    <property type="component" value="Unassembled WGS sequence"/>
</dbReference>